<sequence>MKGNLSSSFSAEEVSVAVFDLNPTKNPGPDDFQAIFFQKSWDLIRGDVTKVCLSVLNGSSSIREFNETNVVLIPKSKYPVKLKDFLLISICSVIYKIVTKVLAFRLKGILQSIISPSKSAFVSGRQIYDNFLVASGSLHSLSCKKSVSRRHMALKIDMSKAYDRVEWVFLKAVMERMNFPTQWINLVLNCISSSSLSFLLNGKAICSITPLRGLRQGCPLSLYLFLLCVEALSGLISISEMNGRVLGTDVVEGVLWSAIFSSRMIVFYLARQEILSLLQIDDNNSQDKYLGLPTSIGRNKRILFSDIKERFWKRLRNWKGSMFSFNGKEVLIKAVAPAIPTYSIGMFKIPISMCIELSSMASKFWRGSKDAKRKISWTSWQNLCKRKCLGGLGFKDLSIFNQALLAKQSWRFLSSSDSLAARVLKAKYFSLVDFLDASIKVGCSHVWRSQTWGRELLSKRLRWSVGDGNGIRVFKDKWIPRPSSFRSVTSDPGTNILVYDLIDRSRRTWNREKLNQVLLPVDREAILSIHVSWRGGQDSLKWHYEKSGVYSVSSGYRLALSEKY</sequence>
<evidence type="ECO:0000259" key="1">
    <source>
        <dbReference type="Pfam" id="PF00078"/>
    </source>
</evidence>
<dbReference type="PANTHER" id="PTHR33116:SF86">
    <property type="entry name" value="REVERSE TRANSCRIPTASE DOMAIN-CONTAINING PROTEIN"/>
    <property type="match status" value="1"/>
</dbReference>
<organism evidence="2 3">
    <name type="scientific">Dipteronia dyeriana</name>
    <dbReference type="NCBI Taxonomy" id="168575"/>
    <lineage>
        <taxon>Eukaryota</taxon>
        <taxon>Viridiplantae</taxon>
        <taxon>Streptophyta</taxon>
        <taxon>Embryophyta</taxon>
        <taxon>Tracheophyta</taxon>
        <taxon>Spermatophyta</taxon>
        <taxon>Magnoliopsida</taxon>
        <taxon>eudicotyledons</taxon>
        <taxon>Gunneridae</taxon>
        <taxon>Pentapetalae</taxon>
        <taxon>rosids</taxon>
        <taxon>malvids</taxon>
        <taxon>Sapindales</taxon>
        <taxon>Sapindaceae</taxon>
        <taxon>Hippocastanoideae</taxon>
        <taxon>Acereae</taxon>
        <taxon>Dipteronia</taxon>
    </lineage>
</organism>
<dbReference type="InterPro" id="IPR043502">
    <property type="entry name" value="DNA/RNA_pol_sf"/>
</dbReference>
<dbReference type="PANTHER" id="PTHR33116">
    <property type="entry name" value="REVERSE TRANSCRIPTASE ZINC-BINDING DOMAIN-CONTAINING PROTEIN-RELATED-RELATED"/>
    <property type="match status" value="1"/>
</dbReference>
<proteinExistence type="predicted"/>
<protein>
    <recommendedName>
        <fullName evidence="1">Reverse transcriptase domain-containing protein</fullName>
    </recommendedName>
</protein>
<dbReference type="AlphaFoldDB" id="A0AAD9XND9"/>
<dbReference type="Proteomes" id="UP001280121">
    <property type="component" value="Unassembled WGS sequence"/>
</dbReference>
<dbReference type="SUPFAM" id="SSF56672">
    <property type="entry name" value="DNA/RNA polymerases"/>
    <property type="match status" value="1"/>
</dbReference>
<dbReference type="CDD" id="cd01650">
    <property type="entry name" value="RT_nLTR_like"/>
    <property type="match status" value="1"/>
</dbReference>
<evidence type="ECO:0000313" key="3">
    <source>
        <dbReference type="Proteomes" id="UP001280121"/>
    </source>
</evidence>
<feature type="domain" description="Reverse transcriptase" evidence="1">
    <location>
        <begin position="74"/>
        <end position="235"/>
    </location>
</feature>
<keyword evidence="3" id="KW-1185">Reference proteome</keyword>
<comment type="caution">
    <text evidence="2">The sequence shown here is derived from an EMBL/GenBank/DDBJ whole genome shotgun (WGS) entry which is preliminary data.</text>
</comment>
<dbReference type="Pfam" id="PF00078">
    <property type="entry name" value="RVT_1"/>
    <property type="match status" value="1"/>
</dbReference>
<name>A0AAD9XND9_9ROSI</name>
<dbReference type="EMBL" id="JANJYI010000001">
    <property type="protein sequence ID" value="KAK2662764.1"/>
    <property type="molecule type" value="Genomic_DNA"/>
</dbReference>
<evidence type="ECO:0000313" key="2">
    <source>
        <dbReference type="EMBL" id="KAK2662764.1"/>
    </source>
</evidence>
<reference evidence="2" key="1">
    <citation type="journal article" date="2023" name="Plant J.">
        <title>Genome sequences and population genomics provide insights into the demographic history, inbreeding, and mutation load of two 'living fossil' tree species of Dipteronia.</title>
        <authorList>
            <person name="Feng Y."/>
            <person name="Comes H.P."/>
            <person name="Chen J."/>
            <person name="Zhu S."/>
            <person name="Lu R."/>
            <person name="Zhang X."/>
            <person name="Li P."/>
            <person name="Qiu J."/>
            <person name="Olsen K.M."/>
            <person name="Qiu Y."/>
        </authorList>
    </citation>
    <scope>NUCLEOTIDE SEQUENCE</scope>
    <source>
        <strain evidence="2">KIB01</strain>
    </source>
</reference>
<gene>
    <name evidence="2" type="ORF">Ddye_001338</name>
</gene>
<dbReference type="InterPro" id="IPR000477">
    <property type="entry name" value="RT_dom"/>
</dbReference>
<accession>A0AAD9XND9</accession>